<dbReference type="InterPro" id="IPR014284">
    <property type="entry name" value="RNA_pol_sigma-70_dom"/>
</dbReference>
<feature type="domain" description="RNA polymerase sigma-70" evidence="6">
    <location>
        <begin position="49"/>
        <end position="62"/>
    </location>
</feature>
<evidence type="ECO:0000313" key="8">
    <source>
        <dbReference type="EMBL" id="KGG80828.1"/>
    </source>
</evidence>
<dbReference type="PANTHER" id="PTHR30385">
    <property type="entry name" value="SIGMA FACTOR F FLAGELLAR"/>
    <property type="match status" value="1"/>
</dbReference>
<dbReference type="InterPro" id="IPR013325">
    <property type="entry name" value="RNA_pol_sigma_r2"/>
</dbReference>
<evidence type="ECO:0000259" key="7">
    <source>
        <dbReference type="PROSITE" id="PS00716"/>
    </source>
</evidence>
<dbReference type="GO" id="GO:0006352">
    <property type="term" value="P:DNA-templated transcription initiation"/>
    <property type="evidence" value="ECO:0007669"/>
    <property type="project" value="InterPro"/>
</dbReference>
<proteinExistence type="inferred from homology"/>
<dbReference type="InterPro" id="IPR007630">
    <property type="entry name" value="RNA_pol_sigma70_r4"/>
</dbReference>
<evidence type="ECO:0000259" key="6">
    <source>
        <dbReference type="PROSITE" id="PS00715"/>
    </source>
</evidence>
<dbReference type="Pfam" id="PF04542">
    <property type="entry name" value="Sigma70_r2"/>
    <property type="match status" value="1"/>
</dbReference>
<dbReference type="Gene3D" id="1.20.140.160">
    <property type="match status" value="1"/>
</dbReference>
<dbReference type="CDD" id="cd06171">
    <property type="entry name" value="Sigma70_r4"/>
    <property type="match status" value="1"/>
</dbReference>
<dbReference type="PRINTS" id="PR00046">
    <property type="entry name" value="SIGMA70FCT"/>
</dbReference>
<dbReference type="NCBIfam" id="TIGR02479">
    <property type="entry name" value="FliA_WhiG"/>
    <property type="match status" value="1"/>
</dbReference>
<dbReference type="PROSITE" id="PS00715">
    <property type="entry name" value="SIGMA70_1"/>
    <property type="match status" value="1"/>
</dbReference>
<keyword evidence="1 5" id="KW-0805">Transcription regulation</keyword>
<evidence type="ECO:0000256" key="3">
    <source>
        <dbReference type="ARBA" id="ARBA00023125"/>
    </source>
</evidence>
<dbReference type="GO" id="GO:0003899">
    <property type="term" value="F:DNA-directed RNA polymerase activity"/>
    <property type="evidence" value="ECO:0007669"/>
    <property type="project" value="InterPro"/>
</dbReference>
<dbReference type="NCBIfam" id="TIGR02937">
    <property type="entry name" value="sigma70-ECF"/>
    <property type="match status" value="1"/>
</dbReference>
<name>A0A096BJ93_9FIRM</name>
<dbReference type="NCBIfam" id="NF005413">
    <property type="entry name" value="PRK06986.1"/>
    <property type="match status" value="1"/>
</dbReference>
<comment type="function">
    <text evidence="5">Sigma factors are initiation factors that promote the attachment of RNA polymerase to specific initiation sites and are then released.</text>
</comment>
<dbReference type="InterPro" id="IPR012845">
    <property type="entry name" value="RNA_pol_sigma_FliA_WhiG"/>
</dbReference>
<feature type="domain" description="RNA polymerase sigma-70" evidence="7">
    <location>
        <begin position="208"/>
        <end position="234"/>
    </location>
</feature>
<dbReference type="RefSeq" id="WP_035162637.1">
    <property type="nucleotide sequence ID" value="NZ_AZTB01000013.1"/>
</dbReference>
<dbReference type="Proteomes" id="UP000029622">
    <property type="component" value="Unassembled WGS sequence"/>
</dbReference>
<dbReference type="SUPFAM" id="SSF88659">
    <property type="entry name" value="Sigma3 and sigma4 domains of RNA polymerase sigma factors"/>
    <property type="match status" value="2"/>
</dbReference>
<dbReference type="EMBL" id="AZTB01000013">
    <property type="protein sequence ID" value="KGG80828.1"/>
    <property type="molecule type" value="Genomic_DNA"/>
</dbReference>
<evidence type="ECO:0000256" key="4">
    <source>
        <dbReference type="ARBA" id="ARBA00023163"/>
    </source>
</evidence>
<accession>A0A096BJ93</accession>
<comment type="caution">
    <text evidence="8">The sequence shown here is derived from an EMBL/GenBank/DDBJ whole genome shotgun (WGS) entry which is preliminary data.</text>
</comment>
<dbReference type="PIRSF" id="PIRSF000770">
    <property type="entry name" value="RNA_pol_sigma-SigE/K"/>
    <property type="match status" value="1"/>
</dbReference>
<gene>
    <name evidence="8" type="ORF">Y919_03965</name>
</gene>
<keyword evidence="4 5" id="KW-0804">Transcription</keyword>
<dbReference type="InterPro" id="IPR007624">
    <property type="entry name" value="RNA_pol_sigma70_r3"/>
</dbReference>
<keyword evidence="2 5" id="KW-0731">Sigma factor</keyword>
<dbReference type="SUPFAM" id="SSF88946">
    <property type="entry name" value="Sigma2 domain of RNA polymerase sigma factors"/>
    <property type="match status" value="1"/>
</dbReference>
<evidence type="ECO:0000256" key="2">
    <source>
        <dbReference type="ARBA" id="ARBA00023082"/>
    </source>
</evidence>
<dbReference type="GO" id="GO:0003677">
    <property type="term" value="F:DNA binding"/>
    <property type="evidence" value="ECO:0007669"/>
    <property type="project" value="UniProtKB-KW"/>
</dbReference>
<evidence type="ECO:0000256" key="5">
    <source>
        <dbReference type="RuleBase" id="RU362124"/>
    </source>
</evidence>
<dbReference type="Pfam" id="PF04545">
    <property type="entry name" value="Sigma70_r4"/>
    <property type="match status" value="1"/>
</dbReference>
<evidence type="ECO:0000313" key="9">
    <source>
        <dbReference type="Proteomes" id="UP000029622"/>
    </source>
</evidence>
<organism evidence="8 9">
    <name type="scientific">Caloranaerobacter azorensis H53214</name>
    <dbReference type="NCBI Taxonomy" id="1156417"/>
    <lineage>
        <taxon>Bacteria</taxon>
        <taxon>Bacillati</taxon>
        <taxon>Bacillota</taxon>
        <taxon>Tissierellia</taxon>
        <taxon>Tissierellales</taxon>
        <taxon>Thermohalobacteraceae</taxon>
        <taxon>Caloranaerobacter</taxon>
    </lineage>
</organism>
<keyword evidence="3 5" id="KW-0238">DNA-binding</keyword>
<sequence>MTIEEIWDRYKSTNNIEYKQKLIEEYVYLVKVVAGRLYNYYSGNIEFDDLLSYGVFGLIDAIEKFDINRGLKFETYAQIRIRGAIIDNLRKLDWIPRSLRKKARELETIVRELENKLGRTVTHKDIAKKLKIDEKEVEKLFREVSIYNIVSLEDVIASGNEIIFKNSDDTPEGQFEKKEIKSIVSEIIDDLPDKEKLVISLYYYNELTYKEISEILGVSESRISQLHSKALVSIKSKLKHRGIF</sequence>
<dbReference type="AlphaFoldDB" id="A0A096BJ93"/>
<dbReference type="STRING" id="1156417.Y919_03965"/>
<dbReference type="PANTHER" id="PTHR30385:SF7">
    <property type="entry name" value="RNA POLYMERASE SIGMA FACTOR FLIA"/>
    <property type="match status" value="1"/>
</dbReference>
<dbReference type="GO" id="GO:0016987">
    <property type="term" value="F:sigma factor activity"/>
    <property type="evidence" value="ECO:0007669"/>
    <property type="project" value="UniProtKB-KW"/>
</dbReference>
<evidence type="ECO:0000256" key="1">
    <source>
        <dbReference type="ARBA" id="ARBA00023015"/>
    </source>
</evidence>
<dbReference type="Gene3D" id="1.10.1740.10">
    <property type="match status" value="1"/>
</dbReference>
<dbReference type="PROSITE" id="PS00716">
    <property type="entry name" value="SIGMA70_2"/>
    <property type="match status" value="1"/>
</dbReference>
<dbReference type="InterPro" id="IPR000943">
    <property type="entry name" value="RNA_pol_sigma70"/>
</dbReference>
<dbReference type="Pfam" id="PF04539">
    <property type="entry name" value="Sigma70_r3"/>
    <property type="match status" value="1"/>
</dbReference>
<protein>
    <recommendedName>
        <fullName evidence="5">RNA polymerase sigma factor</fullName>
    </recommendedName>
</protein>
<comment type="similarity">
    <text evidence="5">Belongs to the sigma-70 factor family.</text>
</comment>
<reference evidence="8 9" key="1">
    <citation type="submission" date="2013-12" db="EMBL/GenBank/DDBJ databases">
        <title>Draft genome sequence of Caloranaerobacter sp. H53214.</title>
        <authorList>
            <person name="Jiang L.J."/>
            <person name="Shao Z.Z."/>
            <person name="Long M.N."/>
        </authorList>
    </citation>
    <scope>NUCLEOTIDE SEQUENCE [LARGE SCALE GENOMIC DNA]</scope>
    <source>
        <strain evidence="8 9">H53214</strain>
    </source>
</reference>
<dbReference type="InterPro" id="IPR013324">
    <property type="entry name" value="RNA_pol_sigma_r3/r4-like"/>
</dbReference>
<dbReference type="InterPro" id="IPR007627">
    <property type="entry name" value="RNA_pol_sigma70_r2"/>
</dbReference>